<proteinExistence type="predicted"/>
<dbReference type="GO" id="GO:0016020">
    <property type="term" value="C:membrane"/>
    <property type="evidence" value="ECO:0007669"/>
    <property type="project" value="UniProtKB-SubCell"/>
</dbReference>
<accession>A0A4Q0A0F2</accession>
<feature type="domain" description="Integral membrane bound transporter" evidence="6">
    <location>
        <begin position="42"/>
        <end position="77"/>
    </location>
</feature>
<dbReference type="Proteomes" id="UP000268162">
    <property type="component" value="Unassembled WGS sequence"/>
</dbReference>
<dbReference type="STRING" id="215637.A0A4Q0A0F2"/>
<protein>
    <recommendedName>
        <fullName evidence="6">Integral membrane bound transporter domain-containing protein</fullName>
    </recommendedName>
</protein>
<dbReference type="PANTHER" id="PTHR47804">
    <property type="entry name" value="60S RIBOSOMAL PROTEIN L19"/>
    <property type="match status" value="1"/>
</dbReference>
<dbReference type="EMBL" id="ML002350">
    <property type="protein sequence ID" value="RKP38590.1"/>
    <property type="molecule type" value="Genomic_DNA"/>
</dbReference>
<feature type="non-terminal residue" evidence="7">
    <location>
        <position position="77"/>
    </location>
</feature>
<evidence type="ECO:0000259" key="6">
    <source>
        <dbReference type="Pfam" id="PF13515"/>
    </source>
</evidence>
<keyword evidence="4 5" id="KW-0472">Membrane</keyword>
<keyword evidence="8" id="KW-1185">Reference proteome</keyword>
<reference evidence="8" key="1">
    <citation type="journal article" date="2018" name="Nat. Microbiol.">
        <title>Leveraging single-cell genomics to expand the fungal tree of life.</title>
        <authorList>
            <person name="Ahrendt S.R."/>
            <person name="Quandt C.A."/>
            <person name="Ciobanu D."/>
            <person name="Clum A."/>
            <person name="Salamov A."/>
            <person name="Andreopoulos B."/>
            <person name="Cheng J.F."/>
            <person name="Woyke T."/>
            <person name="Pelin A."/>
            <person name="Henrissat B."/>
            <person name="Reynolds N.K."/>
            <person name="Benny G.L."/>
            <person name="Smith M.E."/>
            <person name="James T.Y."/>
            <person name="Grigoriev I.V."/>
        </authorList>
    </citation>
    <scope>NUCLEOTIDE SEQUENCE [LARGE SCALE GENOMIC DNA]</scope>
    <source>
        <strain evidence="8">RSA 468</strain>
    </source>
</reference>
<dbReference type="PANTHER" id="PTHR47804:SF3">
    <property type="entry name" value="PROTEIN BRE4"/>
    <property type="match status" value="1"/>
</dbReference>
<dbReference type="InterPro" id="IPR049453">
    <property type="entry name" value="Memb_transporter_dom"/>
</dbReference>
<name>A0A4Q0A0F2_9FUNG</name>
<evidence type="ECO:0000256" key="2">
    <source>
        <dbReference type="ARBA" id="ARBA00022692"/>
    </source>
</evidence>
<evidence type="ECO:0000313" key="7">
    <source>
        <dbReference type="EMBL" id="RKP38590.1"/>
    </source>
</evidence>
<feature type="transmembrane region" description="Helical" evidence="5">
    <location>
        <begin position="18"/>
        <end position="35"/>
    </location>
</feature>
<comment type="subcellular location">
    <subcellularLocation>
        <location evidence="1">Membrane</location>
        <topology evidence="1">Multi-pass membrane protein</topology>
    </subcellularLocation>
</comment>
<dbReference type="Pfam" id="PF13515">
    <property type="entry name" value="FUSC_2"/>
    <property type="match status" value="1"/>
</dbReference>
<feature type="non-terminal residue" evidence="7">
    <location>
        <position position="1"/>
    </location>
</feature>
<evidence type="ECO:0000256" key="4">
    <source>
        <dbReference type="ARBA" id="ARBA00023136"/>
    </source>
</evidence>
<evidence type="ECO:0000256" key="3">
    <source>
        <dbReference type="ARBA" id="ARBA00022989"/>
    </source>
</evidence>
<gene>
    <name evidence="7" type="ORF">BJ085DRAFT_12024</name>
</gene>
<keyword evidence="3 5" id="KW-1133">Transmembrane helix</keyword>
<keyword evidence="2 5" id="KW-0812">Transmembrane</keyword>
<organism evidence="7 8">
    <name type="scientific">Dimargaris cristalligena</name>
    <dbReference type="NCBI Taxonomy" id="215637"/>
    <lineage>
        <taxon>Eukaryota</taxon>
        <taxon>Fungi</taxon>
        <taxon>Fungi incertae sedis</taxon>
        <taxon>Zoopagomycota</taxon>
        <taxon>Kickxellomycotina</taxon>
        <taxon>Dimargaritomycetes</taxon>
        <taxon>Dimargaritales</taxon>
        <taxon>Dimargaritaceae</taxon>
        <taxon>Dimargaris</taxon>
    </lineage>
</organism>
<evidence type="ECO:0000313" key="8">
    <source>
        <dbReference type="Proteomes" id="UP000268162"/>
    </source>
</evidence>
<dbReference type="InterPro" id="IPR052430">
    <property type="entry name" value="IVT-Associated"/>
</dbReference>
<dbReference type="AlphaFoldDB" id="A0A4Q0A0F2"/>
<evidence type="ECO:0000256" key="1">
    <source>
        <dbReference type="ARBA" id="ARBA00004141"/>
    </source>
</evidence>
<sequence length="77" mass="8983">RHRLWRFFLWFRRFQTKFALKAAMIATLLSLPAFVEDWNPTFRMFRGEWAVITALVVMTPTVGGSNSTSVYRILGTV</sequence>
<evidence type="ECO:0000256" key="5">
    <source>
        <dbReference type="SAM" id="Phobius"/>
    </source>
</evidence>